<evidence type="ECO:0000256" key="5">
    <source>
        <dbReference type="ARBA" id="ARBA00022691"/>
    </source>
</evidence>
<evidence type="ECO:0000256" key="4">
    <source>
        <dbReference type="ARBA" id="ARBA00022679"/>
    </source>
</evidence>
<feature type="domain" description="SET" evidence="6">
    <location>
        <begin position="3"/>
        <end position="121"/>
    </location>
</feature>
<evidence type="ECO:0000256" key="3">
    <source>
        <dbReference type="ARBA" id="ARBA00022603"/>
    </source>
</evidence>
<keyword evidence="2" id="KW-0158">Chromosome</keyword>
<dbReference type="Pfam" id="PF00856">
    <property type="entry name" value="SET"/>
    <property type="match status" value="1"/>
</dbReference>
<evidence type="ECO:0000256" key="2">
    <source>
        <dbReference type="ARBA" id="ARBA00022454"/>
    </source>
</evidence>
<keyword evidence="5" id="KW-0949">S-adenosyl-L-methionine</keyword>
<dbReference type="Gene3D" id="2.170.270.10">
    <property type="entry name" value="SET domain"/>
    <property type="match status" value="1"/>
</dbReference>
<evidence type="ECO:0000259" key="6">
    <source>
        <dbReference type="PROSITE" id="PS50280"/>
    </source>
</evidence>
<dbReference type="InterPro" id="IPR050777">
    <property type="entry name" value="SET2_Histone-Lys_MeTrsfase"/>
</dbReference>
<organism evidence="8 9">
    <name type="scientific">Thalassobacterium sedimentorum</name>
    <dbReference type="NCBI Taxonomy" id="3041258"/>
    <lineage>
        <taxon>Bacteria</taxon>
        <taxon>Pseudomonadati</taxon>
        <taxon>Verrucomicrobiota</taxon>
        <taxon>Opitutia</taxon>
        <taxon>Puniceicoccales</taxon>
        <taxon>Coraliomargaritaceae</taxon>
        <taxon>Thalassobacterium</taxon>
    </lineage>
</organism>
<dbReference type="EMBL" id="JARXIC010000010">
    <property type="protein sequence ID" value="MDQ8194354.1"/>
    <property type="molecule type" value="Genomic_DNA"/>
</dbReference>
<comment type="caution">
    <text evidence="8">The sequence shown here is derived from an EMBL/GenBank/DDBJ whole genome shotgun (WGS) entry which is preliminary data.</text>
</comment>
<dbReference type="RefSeq" id="WP_308949335.1">
    <property type="nucleotide sequence ID" value="NZ_JARXIC010000010.1"/>
</dbReference>
<dbReference type="PANTHER" id="PTHR22884">
    <property type="entry name" value="SET DOMAIN PROTEINS"/>
    <property type="match status" value="1"/>
</dbReference>
<feature type="domain" description="Post-SET" evidence="7">
    <location>
        <begin position="128"/>
        <end position="144"/>
    </location>
</feature>
<evidence type="ECO:0000259" key="7">
    <source>
        <dbReference type="PROSITE" id="PS50868"/>
    </source>
</evidence>
<sequence>MPKSLCKVKSSTIHGRGLYATADIEAGTDIIQYIGEKISKEESTKRALEWEEKARETGEGLVYIFELDDEYDIDGRLGDNPARYMNHSCDGNCEAINYDGEIWIVALKDIKKGDELVYDYGYDMEHFLDHPCKCGSDNCIGYIVREDQRAKVKKLLRGKKKKKSKKSKK</sequence>
<gene>
    <name evidence="8" type="ORF">QEH59_07950</name>
</gene>
<name>A0ABU1AHY7_9BACT</name>
<evidence type="ECO:0000313" key="9">
    <source>
        <dbReference type="Proteomes" id="UP001243717"/>
    </source>
</evidence>
<reference evidence="8 9" key="1">
    <citation type="submission" date="2023-04" db="EMBL/GenBank/DDBJ databases">
        <title>A novel bacteria isolated from coastal sediment.</title>
        <authorList>
            <person name="Liu X.-J."/>
            <person name="Du Z.-J."/>
        </authorList>
    </citation>
    <scope>NUCLEOTIDE SEQUENCE [LARGE SCALE GENOMIC DNA]</scope>
    <source>
        <strain evidence="8 9">SDUM461004</strain>
    </source>
</reference>
<accession>A0ABU1AHY7</accession>
<dbReference type="InterPro" id="IPR003616">
    <property type="entry name" value="Post-SET_dom"/>
</dbReference>
<keyword evidence="9" id="KW-1185">Reference proteome</keyword>
<comment type="subcellular location">
    <subcellularLocation>
        <location evidence="1">Chromosome</location>
    </subcellularLocation>
</comment>
<keyword evidence="4" id="KW-0808">Transferase</keyword>
<dbReference type="Proteomes" id="UP001243717">
    <property type="component" value="Unassembled WGS sequence"/>
</dbReference>
<keyword evidence="3" id="KW-0489">Methyltransferase</keyword>
<evidence type="ECO:0000313" key="8">
    <source>
        <dbReference type="EMBL" id="MDQ8194354.1"/>
    </source>
</evidence>
<dbReference type="PROSITE" id="PS50868">
    <property type="entry name" value="POST_SET"/>
    <property type="match status" value="1"/>
</dbReference>
<proteinExistence type="predicted"/>
<dbReference type="PROSITE" id="PS50280">
    <property type="entry name" value="SET"/>
    <property type="match status" value="1"/>
</dbReference>
<evidence type="ECO:0000256" key="1">
    <source>
        <dbReference type="ARBA" id="ARBA00004286"/>
    </source>
</evidence>
<dbReference type="SUPFAM" id="SSF82199">
    <property type="entry name" value="SET domain"/>
    <property type="match status" value="1"/>
</dbReference>
<dbReference type="InterPro" id="IPR046341">
    <property type="entry name" value="SET_dom_sf"/>
</dbReference>
<protein>
    <submittedName>
        <fullName evidence="8">SET domain-containing protein-lysine N-methyltransferase</fullName>
    </submittedName>
</protein>
<dbReference type="InterPro" id="IPR001214">
    <property type="entry name" value="SET_dom"/>
</dbReference>
<dbReference type="SMART" id="SM00317">
    <property type="entry name" value="SET"/>
    <property type="match status" value="1"/>
</dbReference>